<proteinExistence type="predicted"/>
<comment type="caution">
    <text evidence="1">The sequence shown here is derived from an EMBL/GenBank/DDBJ whole genome shotgun (WGS) entry which is preliminary data.</text>
</comment>
<gene>
    <name evidence="1" type="ORF">NESM_000056500</name>
</gene>
<sequence>MASHELDTCLSHLTEGLHCAQSNFVKIYTNLRRALYDDKYVFRGEAEALLNAAATITTTTTSGASPQRWSVAEVLRATAADLITAVEAQTAVMNAAGHLFVSRMAGSIVFGTLPTIRLGLCEVFKTALESSSGEMRQPATEDMLDLQHGAALVGRSSAHLSAWAVLCDLGTAASTSATSALASVASPSLVTCSVPTTTTAKPRRLHLHDEPLFCPQYRSSSDVSSDYLLPQSGVAPLASAWADMLITPVLDDIHCEESPVETVVAPSRVELPPWQHADPSASRLSRAEKLRGGEVEVTCPPLSEEHKRLVDQSATLRDMVGRLCSSTFNIVYLQIRIHSRSIGECGPLMWVAAVDAALPTTDVAAEELRQGKVWEEERSDTQLNRATDVLHWVELARSEPCARSGTAKQRAIACCAMVLLPVAMEYYRSLNRDDSCDVEADVVGYAVATLPDGRRRLRTCMFELDGTSYVEQAFRLLQGGEGVQGGPLTWTVEEDRHGESRYNIYGRPDSFRVCIRHGDGSVLADTRSSRTAAFLEAASAMSNRGGASPSSSSSATTAARVAPLLVPTVHEALLMAAERLHVLDDLLLLKKSFDRVQLPVLNEAREYVINLVTLLFGATSGGGGGGGAPKDVVDVLDRQLNGSWCTTVRIAISENPLCSTEEVHYVTLESVSGPTKRLSRNDAFLHLGKSNFAPEVLRMLTYGPVVQKGHAETILLADAVYVTQAEGSAVCASSVTHLPATQGRRTSASNVGAVGESEAATERRLSANERFIAESIVAAVPQASAEVETWLRQLYPAVRYEVLWDAAVVGRFRATLPTGVFCFGSFVCSAPTMPVGLAHETPISGPGPLSALYKAARQVKDSMDRVPAEQRMRLKEAKGL</sequence>
<protein>
    <submittedName>
        <fullName evidence="1">Uncharacterized protein</fullName>
    </submittedName>
</protein>
<reference evidence="1 2" key="1">
    <citation type="journal article" date="2021" name="MBio">
        <title>A New Model Trypanosomatid, Novymonas esmeraldas: Genomic Perception of Its 'Candidatus Pandoraea novymonadis' Endosymbiont.</title>
        <authorList>
            <person name="Zakharova A."/>
            <person name="Saura A."/>
            <person name="Butenko A."/>
            <person name="Podesvova L."/>
            <person name="Warmusova S."/>
            <person name="Kostygov A.Y."/>
            <person name="Nenarokova A."/>
            <person name="Lukes J."/>
            <person name="Opperdoes F.R."/>
            <person name="Yurchenko V."/>
        </authorList>
    </citation>
    <scope>NUCLEOTIDE SEQUENCE [LARGE SCALE GENOMIC DNA]</scope>
    <source>
        <strain evidence="1 2">E262AT.01</strain>
    </source>
</reference>
<accession>A0AAW0F4C4</accession>
<evidence type="ECO:0000313" key="1">
    <source>
        <dbReference type="EMBL" id="KAK7200069.1"/>
    </source>
</evidence>
<name>A0AAW0F4C4_9TRYP</name>
<dbReference type="Proteomes" id="UP001430356">
    <property type="component" value="Unassembled WGS sequence"/>
</dbReference>
<dbReference type="AlphaFoldDB" id="A0AAW0F4C4"/>
<evidence type="ECO:0000313" key="2">
    <source>
        <dbReference type="Proteomes" id="UP001430356"/>
    </source>
</evidence>
<dbReference type="EMBL" id="JAECZO010000003">
    <property type="protein sequence ID" value="KAK7200069.1"/>
    <property type="molecule type" value="Genomic_DNA"/>
</dbReference>
<organism evidence="1 2">
    <name type="scientific">Novymonas esmeraldas</name>
    <dbReference type="NCBI Taxonomy" id="1808958"/>
    <lineage>
        <taxon>Eukaryota</taxon>
        <taxon>Discoba</taxon>
        <taxon>Euglenozoa</taxon>
        <taxon>Kinetoplastea</taxon>
        <taxon>Metakinetoplastina</taxon>
        <taxon>Trypanosomatida</taxon>
        <taxon>Trypanosomatidae</taxon>
        <taxon>Novymonas</taxon>
    </lineage>
</organism>
<keyword evidence="2" id="KW-1185">Reference proteome</keyword>